<keyword evidence="13 17" id="KW-1133">Transmembrane helix</keyword>
<keyword evidence="14 17" id="KW-0472">Membrane</keyword>
<evidence type="ECO:0000256" key="6">
    <source>
        <dbReference type="ARBA" id="ARBA00022475"/>
    </source>
</evidence>
<evidence type="ECO:0000259" key="18">
    <source>
        <dbReference type="Pfam" id="PF02706"/>
    </source>
</evidence>
<comment type="similarity">
    <text evidence="2">Belongs to the CpsC/CapA family.</text>
</comment>
<dbReference type="Pfam" id="PF13614">
    <property type="entry name" value="AAA_31"/>
    <property type="match status" value="1"/>
</dbReference>
<evidence type="ECO:0000256" key="12">
    <source>
        <dbReference type="ARBA" id="ARBA00022840"/>
    </source>
</evidence>
<organism evidence="20 21">
    <name type="scientific">Pseudonocardia oroxyli</name>
    <dbReference type="NCBI Taxonomy" id="366584"/>
    <lineage>
        <taxon>Bacteria</taxon>
        <taxon>Bacillati</taxon>
        <taxon>Actinomycetota</taxon>
        <taxon>Actinomycetes</taxon>
        <taxon>Pseudonocardiales</taxon>
        <taxon>Pseudonocardiaceae</taxon>
        <taxon>Pseudonocardia</taxon>
    </lineage>
</organism>
<evidence type="ECO:0000256" key="2">
    <source>
        <dbReference type="ARBA" id="ARBA00006683"/>
    </source>
</evidence>
<accession>A0A1G7ZA72</accession>
<feature type="transmembrane region" description="Helical" evidence="17">
    <location>
        <begin position="21"/>
        <end position="42"/>
    </location>
</feature>
<comment type="catalytic activity">
    <reaction evidence="16">
        <text>L-tyrosyl-[protein] + ATP = O-phospho-L-tyrosyl-[protein] + ADP + H(+)</text>
        <dbReference type="Rhea" id="RHEA:10596"/>
        <dbReference type="Rhea" id="RHEA-COMP:10136"/>
        <dbReference type="Rhea" id="RHEA-COMP:20101"/>
        <dbReference type="ChEBI" id="CHEBI:15378"/>
        <dbReference type="ChEBI" id="CHEBI:30616"/>
        <dbReference type="ChEBI" id="CHEBI:46858"/>
        <dbReference type="ChEBI" id="CHEBI:61978"/>
        <dbReference type="ChEBI" id="CHEBI:456216"/>
        <dbReference type="EC" id="2.7.10.2"/>
    </reaction>
</comment>
<gene>
    <name evidence="20" type="ORF">SAMN05216377_11879</name>
</gene>
<keyword evidence="9 17" id="KW-0812">Transmembrane</keyword>
<evidence type="ECO:0000256" key="1">
    <source>
        <dbReference type="ARBA" id="ARBA00004429"/>
    </source>
</evidence>
<evidence type="ECO:0000256" key="11">
    <source>
        <dbReference type="ARBA" id="ARBA00022777"/>
    </source>
</evidence>
<evidence type="ECO:0000256" key="13">
    <source>
        <dbReference type="ARBA" id="ARBA00022989"/>
    </source>
</evidence>
<keyword evidence="15" id="KW-0829">Tyrosine-protein kinase</keyword>
<dbReference type="OrthoDB" id="9812433at2"/>
<evidence type="ECO:0000313" key="20">
    <source>
        <dbReference type="EMBL" id="SDH05643.1"/>
    </source>
</evidence>
<evidence type="ECO:0000256" key="16">
    <source>
        <dbReference type="ARBA" id="ARBA00051245"/>
    </source>
</evidence>
<dbReference type="InterPro" id="IPR003856">
    <property type="entry name" value="LPS_length_determ_N"/>
</dbReference>
<comment type="similarity">
    <text evidence="4">Belongs to the etk/wzc family.</text>
</comment>
<evidence type="ECO:0000256" key="14">
    <source>
        <dbReference type="ARBA" id="ARBA00023136"/>
    </source>
</evidence>
<dbReference type="EMBL" id="FNBE01000018">
    <property type="protein sequence ID" value="SDH05643.1"/>
    <property type="molecule type" value="Genomic_DNA"/>
</dbReference>
<dbReference type="GO" id="GO:0042802">
    <property type="term" value="F:identical protein binding"/>
    <property type="evidence" value="ECO:0007669"/>
    <property type="project" value="UniProtKB-ARBA"/>
</dbReference>
<dbReference type="Proteomes" id="UP000198967">
    <property type="component" value="Unassembled WGS sequence"/>
</dbReference>
<dbReference type="PANTHER" id="PTHR32309:SF13">
    <property type="entry name" value="FERRIC ENTEROBACTIN TRANSPORT PROTEIN FEPE"/>
    <property type="match status" value="1"/>
</dbReference>
<evidence type="ECO:0000256" key="3">
    <source>
        <dbReference type="ARBA" id="ARBA00007316"/>
    </source>
</evidence>
<dbReference type="SUPFAM" id="SSF52540">
    <property type="entry name" value="P-loop containing nucleoside triphosphate hydrolases"/>
    <property type="match status" value="1"/>
</dbReference>
<dbReference type="InterPro" id="IPR005702">
    <property type="entry name" value="Wzc-like_C"/>
</dbReference>
<dbReference type="InterPro" id="IPR025669">
    <property type="entry name" value="AAA_dom"/>
</dbReference>
<evidence type="ECO:0000256" key="5">
    <source>
        <dbReference type="ARBA" id="ARBA00011903"/>
    </source>
</evidence>
<name>A0A1G7ZA72_PSEOR</name>
<evidence type="ECO:0000256" key="8">
    <source>
        <dbReference type="ARBA" id="ARBA00022679"/>
    </source>
</evidence>
<dbReference type="InterPro" id="IPR050445">
    <property type="entry name" value="Bact_polysacc_biosynth/exp"/>
</dbReference>
<dbReference type="Pfam" id="PF02706">
    <property type="entry name" value="Wzz"/>
    <property type="match status" value="1"/>
</dbReference>
<evidence type="ECO:0000256" key="9">
    <source>
        <dbReference type="ARBA" id="ARBA00022692"/>
    </source>
</evidence>
<evidence type="ECO:0000256" key="7">
    <source>
        <dbReference type="ARBA" id="ARBA00022519"/>
    </source>
</evidence>
<keyword evidence="11" id="KW-0418">Kinase</keyword>
<dbReference type="GO" id="GO:0004715">
    <property type="term" value="F:non-membrane spanning protein tyrosine kinase activity"/>
    <property type="evidence" value="ECO:0007669"/>
    <property type="project" value="UniProtKB-EC"/>
</dbReference>
<evidence type="ECO:0000256" key="17">
    <source>
        <dbReference type="SAM" id="Phobius"/>
    </source>
</evidence>
<reference evidence="20 21" key="1">
    <citation type="submission" date="2016-10" db="EMBL/GenBank/DDBJ databases">
        <authorList>
            <person name="de Groot N.N."/>
        </authorList>
    </citation>
    <scope>NUCLEOTIDE SEQUENCE [LARGE SCALE GENOMIC DNA]</scope>
    <source>
        <strain evidence="20 21">CGMCC 4.3143</strain>
    </source>
</reference>
<dbReference type="GO" id="GO:0005886">
    <property type="term" value="C:plasma membrane"/>
    <property type="evidence" value="ECO:0007669"/>
    <property type="project" value="UniProtKB-SubCell"/>
</dbReference>
<keyword evidence="21" id="KW-1185">Reference proteome</keyword>
<keyword evidence="7" id="KW-0997">Cell inner membrane</keyword>
<evidence type="ECO:0000256" key="10">
    <source>
        <dbReference type="ARBA" id="ARBA00022741"/>
    </source>
</evidence>
<keyword evidence="12" id="KW-0067">ATP-binding</keyword>
<feature type="domain" description="AAA" evidence="19">
    <location>
        <begin position="271"/>
        <end position="431"/>
    </location>
</feature>
<dbReference type="AlphaFoldDB" id="A0A1G7ZA72"/>
<evidence type="ECO:0000259" key="19">
    <source>
        <dbReference type="Pfam" id="PF13614"/>
    </source>
</evidence>
<comment type="subcellular location">
    <subcellularLocation>
        <location evidence="1">Cell inner membrane</location>
        <topology evidence="1">Multi-pass membrane protein</topology>
    </subcellularLocation>
</comment>
<keyword evidence="10" id="KW-0547">Nucleotide-binding</keyword>
<feature type="domain" description="Polysaccharide chain length determinant N-terminal" evidence="18">
    <location>
        <begin position="9"/>
        <end position="97"/>
    </location>
</feature>
<proteinExistence type="inferred from homology"/>
<dbReference type="STRING" id="366584.SAMN05216377_11879"/>
<dbReference type="FunFam" id="3.40.50.300:FF:000527">
    <property type="entry name" value="Tyrosine-protein kinase etk"/>
    <property type="match status" value="1"/>
</dbReference>
<protein>
    <recommendedName>
        <fullName evidence="5">non-specific protein-tyrosine kinase</fullName>
        <ecNumber evidence="5">2.7.10.2</ecNumber>
    </recommendedName>
</protein>
<comment type="similarity">
    <text evidence="3">Belongs to the CpsD/CapB family.</text>
</comment>
<dbReference type="Gene3D" id="3.40.50.300">
    <property type="entry name" value="P-loop containing nucleotide triphosphate hydrolases"/>
    <property type="match status" value="1"/>
</dbReference>
<dbReference type="PANTHER" id="PTHR32309">
    <property type="entry name" value="TYROSINE-PROTEIN KINASE"/>
    <property type="match status" value="1"/>
</dbReference>
<evidence type="ECO:0000256" key="15">
    <source>
        <dbReference type="ARBA" id="ARBA00023137"/>
    </source>
</evidence>
<dbReference type="CDD" id="cd05387">
    <property type="entry name" value="BY-kinase"/>
    <property type="match status" value="1"/>
</dbReference>
<dbReference type="GO" id="GO:0005524">
    <property type="term" value="F:ATP binding"/>
    <property type="evidence" value="ECO:0007669"/>
    <property type="project" value="UniProtKB-KW"/>
</dbReference>
<dbReference type="EC" id="2.7.10.2" evidence="5"/>
<evidence type="ECO:0000313" key="21">
    <source>
        <dbReference type="Proteomes" id="UP000198967"/>
    </source>
</evidence>
<evidence type="ECO:0000256" key="4">
    <source>
        <dbReference type="ARBA" id="ARBA00008883"/>
    </source>
</evidence>
<keyword evidence="6" id="KW-1003">Cell membrane</keyword>
<sequence>MNVHLTRQMTVTQYIKALLERWRTMLTCMVVALASGFTISVLQTPQFTARTTLYVSAQTADTTTTAFQGAQLSQERVTSYVQLARSTRVAGEVVSDLRLQYTDVELATRISASSQPDSVLIDLSVTDAAPDRAAQIADSAAASLVALVDQLERPIAADAVPAVALRIVQPAEVPSNPSSPSLLDILTLAALTGLIGGIVAALIRNSLDQSIKSVDDLRAVTDLPCLGVTPYNAGNSQRPLIVHDDPQAPAAEAIKQLRTNLQFVNVDHRIQIVAITSALPGEGKSTTAVNLAIALAATGRRVALIEADLRRPTMAKLLGLPSTVGLTTVLAARTSLGSAIQTGIGGVDVLASGQLPPNPSELLASQQFENILADLRQRYDHIILDCAPLLPVSDAAAASTHADGVLMICRFKSTSRQQVASACESVRAVNAHIIGTVLSMAVIKRGSGSYGSYRYTYRPLESRQHEATQTAQDR</sequence>
<dbReference type="InterPro" id="IPR027417">
    <property type="entry name" value="P-loop_NTPase"/>
</dbReference>
<keyword evidence="8" id="KW-0808">Transferase</keyword>
<dbReference type="NCBIfam" id="TIGR01007">
    <property type="entry name" value="eps_fam"/>
    <property type="match status" value="1"/>
</dbReference>